<dbReference type="SUPFAM" id="SSF55874">
    <property type="entry name" value="ATPase domain of HSP90 chaperone/DNA topoisomerase II/histidine kinase"/>
    <property type="match status" value="1"/>
</dbReference>
<dbReference type="AlphaFoldDB" id="A0A9D4TIY2"/>
<evidence type="ECO:0000313" key="6">
    <source>
        <dbReference type="EMBL" id="KAI3426507.1"/>
    </source>
</evidence>
<dbReference type="PANTHER" id="PTHR10073">
    <property type="entry name" value="DNA MISMATCH REPAIR PROTEIN MLH, PMS, MUTL"/>
    <property type="match status" value="1"/>
</dbReference>
<dbReference type="SMART" id="SM00853">
    <property type="entry name" value="MutL_C"/>
    <property type="match status" value="1"/>
</dbReference>
<dbReference type="Pfam" id="PF08676">
    <property type="entry name" value="MutL_C"/>
    <property type="match status" value="1"/>
</dbReference>
<dbReference type="InterPro" id="IPR014721">
    <property type="entry name" value="Ribsml_uS5_D2-typ_fold_subgr"/>
</dbReference>
<feature type="region of interest" description="Disordered" evidence="3">
    <location>
        <begin position="502"/>
        <end position="529"/>
    </location>
</feature>
<feature type="domain" description="MutL C-terminal dimerisation" evidence="4">
    <location>
        <begin position="751"/>
        <end position="905"/>
    </location>
</feature>
<feature type="region of interest" description="Disordered" evidence="3">
    <location>
        <begin position="542"/>
        <end position="577"/>
    </location>
</feature>
<feature type="region of interest" description="Disordered" evidence="3">
    <location>
        <begin position="419"/>
        <end position="460"/>
    </location>
</feature>
<reference evidence="6" key="1">
    <citation type="journal article" date="2019" name="Plant J.">
        <title>Chlorella vulgaris genome assembly and annotation reveals the molecular basis for metabolic acclimation to high light conditions.</title>
        <authorList>
            <person name="Cecchin M."/>
            <person name="Marcolungo L."/>
            <person name="Rossato M."/>
            <person name="Girolomoni L."/>
            <person name="Cosentino E."/>
            <person name="Cuine S."/>
            <person name="Li-Beisson Y."/>
            <person name="Delledonne M."/>
            <person name="Ballottari M."/>
        </authorList>
    </citation>
    <scope>NUCLEOTIDE SEQUENCE</scope>
    <source>
        <strain evidence="6">211/11P</strain>
    </source>
</reference>
<dbReference type="Gene3D" id="3.30.230.10">
    <property type="match status" value="1"/>
</dbReference>
<dbReference type="Gene3D" id="3.30.1540.20">
    <property type="entry name" value="MutL, C-terminal domain, dimerisation subdomain"/>
    <property type="match status" value="1"/>
</dbReference>
<dbReference type="GO" id="GO:0005524">
    <property type="term" value="F:ATP binding"/>
    <property type="evidence" value="ECO:0007669"/>
    <property type="project" value="InterPro"/>
</dbReference>
<proteinExistence type="inferred from homology"/>
<evidence type="ECO:0000256" key="2">
    <source>
        <dbReference type="ARBA" id="ARBA00022763"/>
    </source>
</evidence>
<evidence type="ECO:0000259" key="5">
    <source>
        <dbReference type="SMART" id="SM01340"/>
    </source>
</evidence>
<comment type="similarity">
    <text evidence="1">Belongs to the DNA mismatch repair MutL/HexB family.</text>
</comment>
<keyword evidence="2" id="KW-0227">DNA damage</keyword>
<comment type="caution">
    <text evidence="6">The sequence shown here is derived from an EMBL/GenBank/DDBJ whole genome shotgun (WGS) entry which is preliminary data.</text>
</comment>
<dbReference type="Gene3D" id="3.30.565.10">
    <property type="entry name" value="Histidine kinase-like ATPase, C-terminal domain"/>
    <property type="match status" value="1"/>
</dbReference>
<feature type="domain" description="DNA mismatch repair protein S5" evidence="5">
    <location>
        <begin position="215"/>
        <end position="352"/>
    </location>
</feature>
<dbReference type="GO" id="GO:0006298">
    <property type="term" value="P:mismatch repair"/>
    <property type="evidence" value="ECO:0007669"/>
    <property type="project" value="InterPro"/>
</dbReference>
<dbReference type="InterPro" id="IPR036890">
    <property type="entry name" value="HATPase_C_sf"/>
</dbReference>
<evidence type="ECO:0000256" key="1">
    <source>
        <dbReference type="ARBA" id="ARBA00006082"/>
    </source>
</evidence>
<evidence type="ECO:0000313" key="7">
    <source>
        <dbReference type="Proteomes" id="UP001055712"/>
    </source>
</evidence>
<organism evidence="6 7">
    <name type="scientific">Chlorella vulgaris</name>
    <name type="common">Green alga</name>
    <dbReference type="NCBI Taxonomy" id="3077"/>
    <lineage>
        <taxon>Eukaryota</taxon>
        <taxon>Viridiplantae</taxon>
        <taxon>Chlorophyta</taxon>
        <taxon>core chlorophytes</taxon>
        <taxon>Trebouxiophyceae</taxon>
        <taxon>Chlorellales</taxon>
        <taxon>Chlorellaceae</taxon>
        <taxon>Chlorella clade</taxon>
        <taxon>Chlorella</taxon>
    </lineage>
</organism>
<dbReference type="InterPro" id="IPR013507">
    <property type="entry name" value="DNA_mismatch_S5_2-like"/>
</dbReference>
<dbReference type="InterPro" id="IPR042120">
    <property type="entry name" value="MutL_C_dimsub"/>
</dbReference>
<dbReference type="GO" id="GO:0140664">
    <property type="term" value="F:ATP-dependent DNA damage sensor activity"/>
    <property type="evidence" value="ECO:0007669"/>
    <property type="project" value="InterPro"/>
</dbReference>
<accession>A0A9D4TIY2</accession>
<keyword evidence="7" id="KW-1185">Reference proteome</keyword>
<dbReference type="InterPro" id="IPR037198">
    <property type="entry name" value="MutL_C_sf"/>
</dbReference>
<feature type="compositionally biased region" description="Low complexity" evidence="3">
    <location>
        <begin position="509"/>
        <end position="521"/>
    </location>
</feature>
<protein>
    <submittedName>
        <fullName evidence="6">Uncharacterized protein</fullName>
    </submittedName>
</protein>
<evidence type="ECO:0000256" key="3">
    <source>
        <dbReference type="SAM" id="MobiDB-lite"/>
    </source>
</evidence>
<sequence>MHTEPLRLSRLPQAAAVSVRAAAIVASPSEVLAEAVANSLDAGATEINADLDLAAWSLRVLDNGCGIPPTRLSLLGRRCMPSTAAGAVPPLGYRGEALAAVCAVAEEVEVISRAAGSFETHRVLFQGGLVVHQGLALEQRSRQGTAVTVRGVFFNQPVRRKALLSDGLVREVERCKQACLQLVLLRPEVTLTCFDRSQKAFLMRLIKGRSQHLDVALFLGQEQEHIAAMQSVPGTVPVISGYAAMPPHGQPNASRQLVLLNGRSVSAPPVCRLMDEVFAQLYKPNMRLQHLQAGALLQVHRATNLRAAFVLHISCDASQYELAHEAGAHLVQFASWGPLLQVLRHTLLAAWQPVLSNSLLTQLELLEGSPGGMQPLAELAQGTALHSEPAQDSFEVWLEEQRKETAVAELVMTSGWSARGDKQHYNRDVQSTDEPATGREGGSASAGQRHGSRQQLAGAKRALTSQLVRYSGSKAAAADDQNSLPGGEFAGAHLEQLATEQCGKRARAHASAPARHISSPACGMQQQGNGANASSAWVLAGQSPRQGQQLGLSQHEARPGGQSSAHPVLLQSPPPLLWQQRGSVPQQVLPPGPHADALVGSWGVPQQSQHMLQQLKLEQPWRSGDEMSDWRTSEDGKDTVEDLLGSWRPLRFACSEQQGWQDSGWAEAGTFMLQDPVSQTVAHPSLLPGDHVLLELSAAAAGSDLPADSGRQAGTSPAAESVLSLEAVSLAAFAELKPATLMRQHLAAGRVLQQVDCKFLAVASGSLLLLVDQHAADERVQLQRLRDQLLSSDGQPGRVQSQVLRAPLLLGLTDAESQLLEAYADRVAAWGWRWQPSSARSDCGSPETLLTHAPLLWGIALTTTDLTLYLHQLHDTFGSGALPPAVVRVLNSKACRGAIMFGDRLQHTQCQELLVELAQTQLCFSCAHGRPTAAPLVDLQLLRRALHLRRAALLDTNAAAPGTSSSGAPGLLALKSRLLRMLQ</sequence>
<dbReference type="PANTHER" id="PTHR10073:SF47">
    <property type="entry name" value="DNA MISMATCH REPAIR PROTEIN MLH3"/>
    <property type="match status" value="1"/>
</dbReference>
<reference evidence="6" key="2">
    <citation type="submission" date="2020-11" db="EMBL/GenBank/DDBJ databases">
        <authorList>
            <person name="Cecchin M."/>
            <person name="Marcolungo L."/>
            <person name="Rossato M."/>
            <person name="Girolomoni L."/>
            <person name="Cosentino E."/>
            <person name="Cuine S."/>
            <person name="Li-Beisson Y."/>
            <person name="Delledonne M."/>
            <person name="Ballottari M."/>
        </authorList>
    </citation>
    <scope>NUCLEOTIDE SEQUENCE</scope>
    <source>
        <strain evidence="6">211/11P</strain>
        <tissue evidence="6">Whole cell</tissue>
    </source>
</reference>
<dbReference type="SUPFAM" id="SSF118116">
    <property type="entry name" value="DNA mismatch repair protein MutL"/>
    <property type="match status" value="1"/>
</dbReference>
<dbReference type="SMART" id="SM01340">
    <property type="entry name" value="DNA_mis_repair"/>
    <property type="match status" value="1"/>
</dbReference>
<dbReference type="GO" id="GO:0016887">
    <property type="term" value="F:ATP hydrolysis activity"/>
    <property type="evidence" value="ECO:0007669"/>
    <property type="project" value="InterPro"/>
</dbReference>
<feature type="compositionally biased region" description="Polar residues" evidence="3">
    <location>
        <begin position="543"/>
        <end position="552"/>
    </location>
</feature>
<gene>
    <name evidence="6" type="ORF">D9Q98_008872</name>
</gene>
<dbReference type="GO" id="GO:0030983">
    <property type="term" value="F:mismatched DNA binding"/>
    <property type="evidence" value="ECO:0007669"/>
    <property type="project" value="InterPro"/>
</dbReference>
<name>A0A9D4TIY2_CHLVU</name>
<dbReference type="GO" id="GO:0032300">
    <property type="term" value="C:mismatch repair complex"/>
    <property type="evidence" value="ECO:0007669"/>
    <property type="project" value="InterPro"/>
</dbReference>
<dbReference type="Proteomes" id="UP001055712">
    <property type="component" value="Unassembled WGS sequence"/>
</dbReference>
<dbReference type="Gene3D" id="3.30.1370.100">
    <property type="entry name" value="MutL, C-terminal domain, regulatory subdomain"/>
    <property type="match status" value="1"/>
</dbReference>
<dbReference type="InterPro" id="IPR038973">
    <property type="entry name" value="MutL/Mlh/Pms-like"/>
</dbReference>
<dbReference type="InterPro" id="IPR014790">
    <property type="entry name" value="MutL_C"/>
</dbReference>
<evidence type="ECO:0000259" key="4">
    <source>
        <dbReference type="SMART" id="SM00853"/>
    </source>
</evidence>
<dbReference type="OrthoDB" id="429932at2759"/>
<dbReference type="InterPro" id="IPR042121">
    <property type="entry name" value="MutL_C_regsub"/>
</dbReference>
<dbReference type="EMBL" id="SIDB01000011">
    <property type="protein sequence ID" value="KAI3426507.1"/>
    <property type="molecule type" value="Genomic_DNA"/>
</dbReference>